<gene>
    <name evidence="2" type="ORF">BKM31_14440</name>
</gene>
<evidence type="ECO:0000259" key="1">
    <source>
        <dbReference type="SMART" id="SM00829"/>
    </source>
</evidence>
<dbReference type="InterPro" id="IPR036291">
    <property type="entry name" value="NAD(P)-bd_dom_sf"/>
</dbReference>
<dbReference type="Pfam" id="PF08240">
    <property type="entry name" value="ADH_N"/>
    <property type="match status" value="1"/>
</dbReference>
<dbReference type="STRING" id="1909395.BKM31_14440"/>
<accession>A0A1U9ZX53</accession>
<dbReference type="GO" id="GO:0016491">
    <property type="term" value="F:oxidoreductase activity"/>
    <property type="evidence" value="ECO:0007669"/>
    <property type="project" value="InterPro"/>
</dbReference>
<dbReference type="InterPro" id="IPR013154">
    <property type="entry name" value="ADH-like_N"/>
</dbReference>
<name>A0A1U9ZX53_9ACTN</name>
<dbReference type="PANTHER" id="PTHR11695">
    <property type="entry name" value="ALCOHOL DEHYDROGENASE RELATED"/>
    <property type="match status" value="1"/>
</dbReference>
<feature type="domain" description="Enoyl reductase (ER)" evidence="1">
    <location>
        <begin position="10"/>
        <end position="307"/>
    </location>
</feature>
<dbReference type="AlphaFoldDB" id="A0A1U9ZX53"/>
<dbReference type="KEGG" id="noa:BKM31_14440"/>
<dbReference type="SUPFAM" id="SSF51735">
    <property type="entry name" value="NAD(P)-binding Rossmann-fold domains"/>
    <property type="match status" value="1"/>
</dbReference>
<dbReference type="Gene3D" id="3.40.50.720">
    <property type="entry name" value="NAD(P)-binding Rossmann-like Domain"/>
    <property type="match status" value="1"/>
</dbReference>
<dbReference type="Gene3D" id="3.90.180.10">
    <property type="entry name" value="Medium-chain alcohol dehydrogenases, catalytic domain"/>
    <property type="match status" value="1"/>
</dbReference>
<sequence length="309" mass="32571">MKRIQYHEYGGPEVLRLEEFQPAQPGRGEVLVRVKAAALNPMDIGIRQGRLKMVTGRKFPRALGHDFAGIVEAVGDGVTQVRPGDEVIGAAGIKAAGAFAEMVLVEEKSVARKPRNLSWDEAAALPTPAITAYLALAKKGRLKAGQSVFVAGALGAVGRSAVQLAMMMGASVGGSCRGTAVQEAHDLGLSPIVEFDFDASRYARRFDVILDTSGQLPLKSAKTMVKLGGHIVDIRPAPAKFVRAALPGPYEVLVANPDPADVEQIVRAAEQGVLRIPIASVVPLGSAIPALAEFERRTGSKGGKLIITT</sequence>
<dbReference type="InterPro" id="IPR011032">
    <property type="entry name" value="GroES-like_sf"/>
</dbReference>
<evidence type="ECO:0000313" key="3">
    <source>
        <dbReference type="Proteomes" id="UP000190797"/>
    </source>
</evidence>
<dbReference type="InterPro" id="IPR020843">
    <property type="entry name" value="ER"/>
</dbReference>
<dbReference type="Pfam" id="PF13602">
    <property type="entry name" value="ADH_zinc_N_2"/>
    <property type="match status" value="1"/>
</dbReference>
<evidence type="ECO:0000313" key="2">
    <source>
        <dbReference type="EMBL" id="AQZ62499.1"/>
    </source>
</evidence>
<dbReference type="InterPro" id="IPR050700">
    <property type="entry name" value="YIM1/Zinc_Alcohol_DH_Fams"/>
</dbReference>
<dbReference type="CDD" id="cd05289">
    <property type="entry name" value="MDR_like_2"/>
    <property type="match status" value="1"/>
</dbReference>
<keyword evidence="3" id="KW-1185">Reference proteome</keyword>
<dbReference type="PANTHER" id="PTHR11695:SF294">
    <property type="entry name" value="RETICULON-4-INTERACTING PROTEIN 1, MITOCHONDRIAL"/>
    <property type="match status" value="1"/>
</dbReference>
<dbReference type="RefSeq" id="WP_080038659.1">
    <property type="nucleotide sequence ID" value="NZ_CP017717.1"/>
</dbReference>
<proteinExistence type="predicted"/>
<dbReference type="OrthoDB" id="3613651at2"/>
<reference evidence="3" key="1">
    <citation type="journal article" date="2017" name="Med. Chem. Commun.">
        <title>Nonomuraea sp. ATCC 55076 harbours the largest actinomycete chromosome to date and the kistamicin biosynthetic gene cluster.</title>
        <authorList>
            <person name="Nazari B."/>
            <person name="Forneris C.C."/>
            <person name="Gibson M.I."/>
            <person name="Moon K."/>
            <person name="Schramma K.R."/>
            <person name="Seyedsayamdost M.R."/>
        </authorList>
    </citation>
    <scope>NUCLEOTIDE SEQUENCE [LARGE SCALE GENOMIC DNA]</scope>
    <source>
        <strain evidence="3">ATCC 55076</strain>
    </source>
</reference>
<dbReference type="Proteomes" id="UP000190797">
    <property type="component" value="Chromosome"/>
</dbReference>
<dbReference type="SMART" id="SM00829">
    <property type="entry name" value="PKS_ER"/>
    <property type="match status" value="1"/>
</dbReference>
<protein>
    <submittedName>
        <fullName evidence="2">NADPH:quinone reductase</fullName>
    </submittedName>
</protein>
<dbReference type="SUPFAM" id="SSF50129">
    <property type="entry name" value="GroES-like"/>
    <property type="match status" value="1"/>
</dbReference>
<dbReference type="EMBL" id="CP017717">
    <property type="protein sequence ID" value="AQZ62499.1"/>
    <property type="molecule type" value="Genomic_DNA"/>
</dbReference>
<organism evidence="2 3">
    <name type="scientific">[Actinomadura] parvosata subsp. kistnae</name>
    <dbReference type="NCBI Taxonomy" id="1909395"/>
    <lineage>
        <taxon>Bacteria</taxon>
        <taxon>Bacillati</taxon>
        <taxon>Actinomycetota</taxon>
        <taxon>Actinomycetes</taxon>
        <taxon>Streptosporangiales</taxon>
        <taxon>Streptosporangiaceae</taxon>
        <taxon>Nonomuraea</taxon>
    </lineage>
</organism>